<dbReference type="Proteomes" id="UP000485367">
    <property type="component" value="Unassembled WGS sequence"/>
</dbReference>
<accession>A0A1V5SEJ7</accession>
<keyword evidence="5 6" id="KW-0961">Cell wall biogenesis/degradation</keyword>
<dbReference type="Pfam" id="PF03734">
    <property type="entry name" value="YkuD"/>
    <property type="match status" value="1"/>
</dbReference>
<evidence type="ECO:0000256" key="7">
    <source>
        <dbReference type="SAM" id="Phobius"/>
    </source>
</evidence>
<dbReference type="GO" id="GO:0071972">
    <property type="term" value="F:peptidoglycan L,D-transpeptidase activity"/>
    <property type="evidence" value="ECO:0007669"/>
    <property type="project" value="TreeGrafter"/>
</dbReference>
<keyword evidence="3 6" id="KW-0133">Cell shape</keyword>
<dbReference type="GO" id="GO:0016740">
    <property type="term" value="F:transferase activity"/>
    <property type="evidence" value="ECO:0007669"/>
    <property type="project" value="UniProtKB-KW"/>
</dbReference>
<dbReference type="UniPathway" id="UPA00219"/>
<keyword evidence="4 6" id="KW-0573">Peptidoglycan synthesis</keyword>
<protein>
    <submittedName>
        <fullName evidence="9">Putative L,D-transpeptidase YciB</fullName>
        <ecNumber evidence="9">2.-.-.-</ecNumber>
    </submittedName>
</protein>
<comment type="pathway">
    <text evidence="1 6">Cell wall biogenesis; peptidoglycan biosynthesis.</text>
</comment>
<evidence type="ECO:0000256" key="6">
    <source>
        <dbReference type="PROSITE-ProRule" id="PRU01373"/>
    </source>
</evidence>
<keyword evidence="7" id="KW-0812">Transmembrane</keyword>
<evidence type="ECO:0000256" key="4">
    <source>
        <dbReference type="ARBA" id="ARBA00022984"/>
    </source>
</evidence>
<dbReference type="GO" id="GO:0018104">
    <property type="term" value="P:peptidoglycan-protein cross-linking"/>
    <property type="evidence" value="ECO:0007669"/>
    <property type="project" value="TreeGrafter"/>
</dbReference>
<evidence type="ECO:0000259" key="8">
    <source>
        <dbReference type="PROSITE" id="PS52029"/>
    </source>
</evidence>
<keyword evidence="7" id="KW-1133">Transmembrane helix</keyword>
<reference evidence="9" key="1">
    <citation type="submission" date="2017-02" db="EMBL/GenBank/DDBJ databases">
        <title>Delving into the versatile metabolic prowess of the omnipresent phylum Bacteroidetes.</title>
        <authorList>
            <person name="Nobu M.K."/>
            <person name="Mei R."/>
            <person name="Narihiro T."/>
            <person name="Kuroda K."/>
            <person name="Liu W.-T."/>
        </authorList>
    </citation>
    <scope>NUCLEOTIDE SEQUENCE</scope>
    <source>
        <strain evidence="9">ADurb.Bin280</strain>
    </source>
</reference>
<keyword evidence="7" id="KW-0472">Membrane</keyword>
<feature type="active site" description="Nucleophile" evidence="6">
    <location>
        <position position="475"/>
    </location>
</feature>
<evidence type="ECO:0000256" key="1">
    <source>
        <dbReference type="ARBA" id="ARBA00004752"/>
    </source>
</evidence>
<dbReference type="PANTHER" id="PTHR30582:SF2">
    <property type="entry name" value="L,D-TRANSPEPTIDASE YCIB-RELATED"/>
    <property type="match status" value="1"/>
</dbReference>
<dbReference type="AlphaFoldDB" id="A0A1V5SEJ7"/>
<dbReference type="SUPFAM" id="SSF141523">
    <property type="entry name" value="L,D-transpeptidase catalytic domain-like"/>
    <property type="match status" value="1"/>
</dbReference>
<dbReference type="GO" id="GO:0008360">
    <property type="term" value="P:regulation of cell shape"/>
    <property type="evidence" value="ECO:0007669"/>
    <property type="project" value="UniProtKB-UniRule"/>
</dbReference>
<dbReference type="GO" id="GO:0071555">
    <property type="term" value="P:cell wall organization"/>
    <property type="evidence" value="ECO:0007669"/>
    <property type="project" value="UniProtKB-UniRule"/>
</dbReference>
<dbReference type="Pfam" id="PF12229">
    <property type="entry name" value="PG_binding_4"/>
    <property type="match status" value="1"/>
</dbReference>
<dbReference type="GO" id="GO:0005576">
    <property type="term" value="C:extracellular region"/>
    <property type="evidence" value="ECO:0007669"/>
    <property type="project" value="TreeGrafter"/>
</dbReference>
<evidence type="ECO:0000313" key="9">
    <source>
        <dbReference type="EMBL" id="OQA52960.1"/>
    </source>
</evidence>
<dbReference type="InterPro" id="IPR038063">
    <property type="entry name" value="Transpep_catalytic_dom"/>
</dbReference>
<sequence>MVNNKKGRRVFYITFVLKKKFTDTKEQKTISQQSKFRRFFVFASIFILTVLVLSYFSLVAASYDRTLPFVKVMENEIGLKDTEELGDYLKYVSQANQNRVIKISHQDKQIEKTAQELGISIDIINTMRSALRYGKLKETFPNWSYFKAISSRNTTLEPVFLWEGDSLNKITEQIENNSKPAENAKFSVDGENVNIKSEMSGWEIDRELLISDIQACLSSLCEEPVKTKTKTIAPQINSTDLSPFLTKVSEIAGNGLTLWAKEKYKKYKVQKSDLVSFVDIEKTIQTKDIVLNDSSIDQYLKNNISKSINVSGKTRKISTYDNAVISEGVQGYGLQLEPSREKIKKAIESNSNEAILSIGVTPVEIEYVNPGFTPSRVEGKYIDVNLTEQRMYILEGGTLINSYRVSTGKWSMPTPVGQFAINSKDPKAFSRAYNLYMPYWMAFIGHEYGIHELPETPSGRKEGESSLGVPVSHGCVRLGVGAAEQVYNWAEIGTPVFIHK</sequence>
<dbReference type="EMBL" id="MWBO01000016">
    <property type="protein sequence ID" value="OQA52960.1"/>
    <property type="molecule type" value="Genomic_DNA"/>
</dbReference>
<evidence type="ECO:0000256" key="2">
    <source>
        <dbReference type="ARBA" id="ARBA00022679"/>
    </source>
</evidence>
<dbReference type="InterPro" id="IPR050979">
    <property type="entry name" value="LD-transpeptidase"/>
</dbReference>
<evidence type="ECO:0000256" key="3">
    <source>
        <dbReference type="ARBA" id="ARBA00022960"/>
    </source>
</evidence>
<feature type="domain" description="L,D-TPase catalytic" evidence="8">
    <location>
        <begin position="380"/>
        <end position="499"/>
    </location>
</feature>
<name>A0A1V5SEJ7_9BACT</name>
<keyword evidence="2 9" id="KW-0808">Transferase</keyword>
<comment type="caution">
    <text evidence="9">The sequence shown here is derived from an EMBL/GenBank/DDBJ whole genome shotgun (WGS) entry which is preliminary data.</text>
</comment>
<dbReference type="InterPro" id="IPR005490">
    <property type="entry name" value="LD_TPept_cat_dom"/>
</dbReference>
<dbReference type="CDD" id="cd16913">
    <property type="entry name" value="YkuD_like"/>
    <property type="match status" value="1"/>
</dbReference>
<proteinExistence type="predicted"/>
<gene>
    <name evidence="9" type="primary">yciB</name>
    <name evidence="9" type="ORF">BWY43_00246</name>
</gene>
<evidence type="ECO:0000256" key="5">
    <source>
        <dbReference type="ARBA" id="ARBA00023316"/>
    </source>
</evidence>
<feature type="transmembrane region" description="Helical" evidence="7">
    <location>
        <begin position="39"/>
        <end position="63"/>
    </location>
</feature>
<dbReference type="Gene3D" id="2.40.440.10">
    <property type="entry name" value="L,D-transpeptidase catalytic domain-like"/>
    <property type="match status" value="1"/>
</dbReference>
<feature type="active site" description="Proton donor/acceptor" evidence="6">
    <location>
        <position position="451"/>
    </location>
</feature>
<organism evidence="9">
    <name type="scientific">candidate division WS2 bacterium ADurb.Bin280</name>
    <dbReference type="NCBI Taxonomy" id="1852829"/>
    <lineage>
        <taxon>Bacteria</taxon>
        <taxon>candidate division WS2</taxon>
    </lineage>
</organism>
<dbReference type="PROSITE" id="PS52029">
    <property type="entry name" value="LD_TPASE"/>
    <property type="match status" value="1"/>
</dbReference>
<dbReference type="InterPro" id="IPR022029">
    <property type="entry name" value="YoaR-like_PG-bd"/>
</dbReference>
<dbReference type="PANTHER" id="PTHR30582">
    <property type="entry name" value="L,D-TRANSPEPTIDASE"/>
    <property type="match status" value="1"/>
</dbReference>
<dbReference type="EC" id="2.-.-.-" evidence="9"/>